<dbReference type="Proteomes" id="UP000051861">
    <property type="component" value="Unassembled WGS sequence"/>
</dbReference>
<protein>
    <submittedName>
        <fullName evidence="1">Uncharacterized protein</fullName>
    </submittedName>
</protein>
<proteinExistence type="predicted"/>
<gene>
    <name evidence="1" type="ORF">AMJ44_08480</name>
</gene>
<reference evidence="1 2" key="1">
    <citation type="journal article" date="2015" name="Microbiome">
        <title>Genomic resolution of linkages in carbon, nitrogen, and sulfur cycling among widespread estuary sediment bacteria.</title>
        <authorList>
            <person name="Baker B.J."/>
            <person name="Lazar C.S."/>
            <person name="Teske A.P."/>
            <person name="Dick G.J."/>
        </authorList>
    </citation>
    <scope>NUCLEOTIDE SEQUENCE [LARGE SCALE GENOMIC DNA]</scope>
    <source>
        <strain evidence="1">DG_54_3</strain>
    </source>
</reference>
<comment type="caution">
    <text evidence="1">The sequence shown here is derived from an EMBL/GenBank/DDBJ whole genome shotgun (WGS) entry which is preliminary data.</text>
</comment>
<accession>A0A0S7XVQ2</accession>
<sequence>MRIRSVKDYPYIKHGQRVNHRLARRFFNQVRIWMGKANQTIADLKNLSPDSIGFLNRVNTVKDGIESVGKRLVWLGKQGFTDKKIEMDFNLLEKRFMELMDKIDQ</sequence>
<organism evidence="1 2">
    <name type="scientific">candidate division WOR-1 bacterium DG_54_3</name>
    <dbReference type="NCBI Taxonomy" id="1703775"/>
    <lineage>
        <taxon>Bacteria</taxon>
        <taxon>Bacillati</taxon>
        <taxon>Saganbacteria</taxon>
    </lineage>
</organism>
<evidence type="ECO:0000313" key="2">
    <source>
        <dbReference type="Proteomes" id="UP000051861"/>
    </source>
</evidence>
<evidence type="ECO:0000313" key="1">
    <source>
        <dbReference type="EMBL" id="KPJ66335.1"/>
    </source>
</evidence>
<dbReference type="EMBL" id="LIZX01000083">
    <property type="protein sequence ID" value="KPJ66335.1"/>
    <property type="molecule type" value="Genomic_DNA"/>
</dbReference>
<dbReference type="AlphaFoldDB" id="A0A0S7XVQ2"/>
<name>A0A0S7XVQ2_UNCSA</name>